<sequence>MLVRDFPLSLIFFTAKFQDRGSAGTTLIKTNCCVMMHFKAVIYQAKFNAVVQDHSSDNISFSDSVIPLLKQSIGILMQRTPPALDHVLPQCYQRVQHLQGVYSIIDPHFWTLCSEVYIGTVKLLVAPDADARWILSQTHNIFTQAGVRQLYVQIDFAAL</sequence>
<dbReference type="STRING" id="137246.A0A401SRT9"/>
<dbReference type="EMBL" id="BEZZ01000485">
    <property type="protein sequence ID" value="GCC33082.1"/>
    <property type="molecule type" value="Genomic_DNA"/>
</dbReference>
<dbReference type="Proteomes" id="UP000287033">
    <property type="component" value="Unassembled WGS sequence"/>
</dbReference>
<dbReference type="GO" id="GO:0006882">
    <property type="term" value="P:intracellular zinc ion homeostasis"/>
    <property type="evidence" value="ECO:0007669"/>
    <property type="project" value="InterPro"/>
</dbReference>
<evidence type="ECO:0000313" key="6">
    <source>
        <dbReference type="EMBL" id="GCC33082.1"/>
    </source>
</evidence>
<keyword evidence="3" id="KW-0864">Zinc transport</keyword>
<dbReference type="PANTHER" id="PTHR45755:SF4">
    <property type="entry name" value="ZINC TRANSPORTER 7"/>
    <property type="match status" value="1"/>
</dbReference>
<protein>
    <recommendedName>
        <fullName evidence="5">Zinc transporter</fullName>
    </recommendedName>
</protein>
<keyword evidence="3" id="KW-0862">Zinc</keyword>
<dbReference type="AlphaFoldDB" id="A0A401SRT9"/>
<dbReference type="OrthoDB" id="78669at2759"/>
<evidence type="ECO:0000256" key="1">
    <source>
        <dbReference type="ARBA" id="ARBA00008873"/>
    </source>
</evidence>
<comment type="similarity">
    <text evidence="1 5">Belongs to the cation diffusion facilitator (CDF) transporter (TC 2.A.4) family. SLC30A subfamily.</text>
</comment>
<evidence type="ECO:0000256" key="2">
    <source>
        <dbReference type="ARBA" id="ARBA00022448"/>
    </source>
</evidence>
<accession>A0A401SRT9</accession>
<reference evidence="6 7" key="1">
    <citation type="journal article" date="2018" name="Nat. Ecol. Evol.">
        <title>Shark genomes provide insights into elasmobranch evolution and the origin of vertebrates.</title>
        <authorList>
            <person name="Hara Y"/>
            <person name="Yamaguchi K"/>
            <person name="Onimaru K"/>
            <person name="Kadota M"/>
            <person name="Koyanagi M"/>
            <person name="Keeley SD"/>
            <person name="Tatsumi K"/>
            <person name="Tanaka K"/>
            <person name="Motone F"/>
            <person name="Kageyama Y"/>
            <person name="Nozu R"/>
            <person name="Adachi N"/>
            <person name="Nishimura O"/>
            <person name="Nakagawa R"/>
            <person name="Tanegashima C"/>
            <person name="Kiyatake I"/>
            <person name="Matsumoto R"/>
            <person name="Murakumo K"/>
            <person name="Nishida K"/>
            <person name="Terakita A"/>
            <person name="Kuratani S"/>
            <person name="Sato K"/>
            <person name="Hyodo S Kuraku.S."/>
        </authorList>
    </citation>
    <scope>NUCLEOTIDE SEQUENCE [LARGE SCALE GENOMIC DNA]</scope>
</reference>
<proteinExistence type="inferred from homology"/>
<dbReference type="InterPro" id="IPR045316">
    <property type="entry name" value="Msc2-like"/>
</dbReference>
<comment type="subcellular location">
    <subcellularLocation>
        <location evidence="5">Golgi apparatus</location>
        <location evidence="5">trans-Golgi network membrane</location>
        <topology evidence="5">Multi-pass membrane protein</topology>
    </subcellularLocation>
</comment>
<comment type="subunit">
    <text evidence="5">Homooligomer.</text>
</comment>
<keyword evidence="2 5" id="KW-0813">Transport</keyword>
<keyword evidence="7" id="KW-1185">Reference proteome</keyword>
<evidence type="ECO:0000256" key="4">
    <source>
        <dbReference type="ARBA" id="ARBA00023065"/>
    </source>
</evidence>
<evidence type="ECO:0000256" key="3">
    <source>
        <dbReference type="ARBA" id="ARBA00022906"/>
    </source>
</evidence>
<dbReference type="GO" id="GO:0005385">
    <property type="term" value="F:zinc ion transmembrane transporter activity"/>
    <property type="evidence" value="ECO:0007669"/>
    <property type="project" value="UniProtKB-UniRule"/>
</dbReference>
<dbReference type="GO" id="GO:1904257">
    <property type="term" value="P:zinc ion import into Golgi lumen"/>
    <property type="evidence" value="ECO:0007669"/>
    <property type="project" value="TreeGrafter"/>
</dbReference>
<comment type="function">
    <text evidence="5">Functions as a zinc transporter.</text>
</comment>
<gene>
    <name evidence="6" type="ORF">chiPu_0011549</name>
</gene>
<keyword evidence="5" id="KW-0333">Golgi apparatus</keyword>
<keyword evidence="4 5" id="KW-0406">Ion transport</keyword>
<evidence type="ECO:0000313" key="7">
    <source>
        <dbReference type="Proteomes" id="UP000287033"/>
    </source>
</evidence>
<evidence type="ECO:0000256" key="5">
    <source>
        <dbReference type="RuleBase" id="RU369017"/>
    </source>
</evidence>
<dbReference type="PANTHER" id="PTHR45755">
    <property type="match status" value="1"/>
</dbReference>
<comment type="caution">
    <text evidence="6">The sequence shown here is derived from an EMBL/GenBank/DDBJ whole genome shotgun (WGS) entry which is preliminary data.</text>
</comment>
<name>A0A401SRT9_CHIPU</name>
<organism evidence="6 7">
    <name type="scientific">Chiloscyllium punctatum</name>
    <name type="common">Brownbanded bambooshark</name>
    <name type="synonym">Hemiscyllium punctatum</name>
    <dbReference type="NCBI Taxonomy" id="137246"/>
    <lineage>
        <taxon>Eukaryota</taxon>
        <taxon>Metazoa</taxon>
        <taxon>Chordata</taxon>
        <taxon>Craniata</taxon>
        <taxon>Vertebrata</taxon>
        <taxon>Chondrichthyes</taxon>
        <taxon>Elasmobranchii</taxon>
        <taxon>Galeomorphii</taxon>
        <taxon>Galeoidea</taxon>
        <taxon>Orectolobiformes</taxon>
        <taxon>Hemiscylliidae</taxon>
        <taxon>Chiloscyllium</taxon>
    </lineage>
</organism>
<dbReference type="GO" id="GO:0005794">
    <property type="term" value="C:Golgi apparatus"/>
    <property type="evidence" value="ECO:0007669"/>
    <property type="project" value="UniProtKB-SubCell"/>
</dbReference>
<dbReference type="GO" id="GO:0031410">
    <property type="term" value="C:cytoplasmic vesicle"/>
    <property type="evidence" value="ECO:0007669"/>
    <property type="project" value="TreeGrafter"/>
</dbReference>